<name>A0A174QSH2_9BACE</name>
<dbReference type="InterPro" id="IPR013324">
    <property type="entry name" value="RNA_pol_sigma_r3/r4-like"/>
</dbReference>
<proteinExistence type="inferred from homology"/>
<dbReference type="Pfam" id="PF08281">
    <property type="entry name" value="Sigma70_r4_2"/>
    <property type="match status" value="1"/>
</dbReference>
<dbReference type="STRING" id="47678.ERS852494_02944"/>
<evidence type="ECO:0000256" key="2">
    <source>
        <dbReference type="ARBA" id="ARBA00023015"/>
    </source>
</evidence>
<protein>
    <submittedName>
        <fullName evidence="7">Putative sigma factor</fullName>
    </submittedName>
</protein>
<evidence type="ECO:0000259" key="6">
    <source>
        <dbReference type="Pfam" id="PF08281"/>
    </source>
</evidence>
<dbReference type="Gene3D" id="1.10.1740.10">
    <property type="match status" value="1"/>
</dbReference>
<reference evidence="7 8" key="1">
    <citation type="submission" date="2015-09" db="EMBL/GenBank/DDBJ databases">
        <authorList>
            <consortium name="Pathogen Informatics"/>
        </authorList>
    </citation>
    <scope>NUCLEOTIDE SEQUENCE [LARGE SCALE GENOMIC DNA]</scope>
    <source>
        <strain evidence="7 8">2789STDY5834880</strain>
    </source>
</reference>
<feature type="domain" description="RNA polymerase sigma factor 70 region 4 type 2" evidence="6">
    <location>
        <begin position="141"/>
        <end position="193"/>
    </location>
</feature>
<comment type="similarity">
    <text evidence="1">Belongs to the sigma-70 factor family. ECF subfamily.</text>
</comment>
<evidence type="ECO:0000256" key="1">
    <source>
        <dbReference type="ARBA" id="ARBA00010641"/>
    </source>
</evidence>
<dbReference type="AlphaFoldDB" id="A0A174QSH2"/>
<dbReference type="InterPro" id="IPR014284">
    <property type="entry name" value="RNA_pol_sigma-70_dom"/>
</dbReference>
<feature type="domain" description="RNA polymerase sigma-70 region 2" evidence="5">
    <location>
        <begin position="43"/>
        <end position="110"/>
    </location>
</feature>
<dbReference type="EMBL" id="CZAI01000007">
    <property type="protein sequence ID" value="CUP73838.1"/>
    <property type="molecule type" value="Genomic_DNA"/>
</dbReference>
<evidence type="ECO:0000256" key="4">
    <source>
        <dbReference type="ARBA" id="ARBA00023163"/>
    </source>
</evidence>
<keyword evidence="3" id="KW-0731">Sigma factor</keyword>
<dbReference type="GO" id="GO:0006352">
    <property type="term" value="P:DNA-templated transcription initiation"/>
    <property type="evidence" value="ECO:0007669"/>
    <property type="project" value="InterPro"/>
</dbReference>
<dbReference type="NCBIfam" id="TIGR02937">
    <property type="entry name" value="sigma70-ECF"/>
    <property type="match status" value="1"/>
</dbReference>
<dbReference type="NCBIfam" id="TIGR02985">
    <property type="entry name" value="Sig70_bacteroi1"/>
    <property type="match status" value="1"/>
</dbReference>
<dbReference type="Proteomes" id="UP000095657">
    <property type="component" value="Unassembled WGS sequence"/>
</dbReference>
<dbReference type="InterPro" id="IPR013249">
    <property type="entry name" value="RNA_pol_sigma70_r4_t2"/>
</dbReference>
<evidence type="ECO:0000259" key="5">
    <source>
        <dbReference type="Pfam" id="PF04542"/>
    </source>
</evidence>
<dbReference type="InterPro" id="IPR039425">
    <property type="entry name" value="RNA_pol_sigma-70-like"/>
</dbReference>
<evidence type="ECO:0000313" key="7">
    <source>
        <dbReference type="EMBL" id="CUP73838.1"/>
    </source>
</evidence>
<dbReference type="InterPro" id="IPR007627">
    <property type="entry name" value="RNA_pol_sigma70_r2"/>
</dbReference>
<dbReference type="InterPro" id="IPR013325">
    <property type="entry name" value="RNA_pol_sigma_r2"/>
</dbReference>
<dbReference type="PANTHER" id="PTHR43133">
    <property type="entry name" value="RNA POLYMERASE ECF-TYPE SIGMA FACTO"/>
    <property type="match status" value="1"/>
</dbReference>
<evidence type="ECO:0000313" key="8">
    <source>
        <dbReference type="Proteomes" id="UP000095657"/>
    </source>
</evidence>
<dbReference type="InterPro" id="IPR036388">
    <property type="entry name" value="WH-like_DNA-bd_sf"/>
</dbReference>
<dbReference type="Pfam" id="PF04542">
    <property type="entry name" value="Sigma70_r2"/>
    <property type="match status" value="1"/>
</dbReference>
<dbReference type="Gene3D" id="1.10.10.10">
    <property type="entry name" value="Winged helix-like DNA-binding domain superfamily/Winged helix DNA-binding domain"/>
    <property type="match status" value="1"/>
</dbReference>
<dbReference type="CDD" id="cd06171">
    <property type="entry name" value="Sigma70_r4"/>
    <property type="match status" value="1"/>
</dbReference>
<organism evidence="7 8">
    <name type="scientific">Bacteroides caccae</name>
    <dbReference type="NCBI Taxonomy" id="47678"/>
    <lineage>
        <taxon>Bacteria</taxon>
        <taxon>Pseudomonadati</taxon>
        <taxon>Bacteroidota</taxon>
        <taxon>Bacteroidia</taxon>
        <taxon>Bacteroidales</taxon>
        <taxon>Bacteroidaceae</taxon>
        <taxon>Bacteroides</taxon>
    </lineage>
</organism>
<keyword evidence="4" id="KW-0804">Transcription</keyword>
<dbReference type="GO" id="GO:0016987">
    <property type="term" value="F:sigma factor activity"/>
    <property type="evidence" value="ECO:0007669"/>
    <property type="project" value="UniProtKB-KW"/>
</dbReference>
<dbReference type="PANTHER" id="PTHR43133:SF46">
    <property type="entry name" value="RNA POLYMERASE SIGMA-70 FACTOR ECF SUBFAMILY"/>
    <property type="match status" value="1"/>
</dbReference>
<dbReference type="InterPro" id="IPR014327">
    <property type="entry name" value="RNA_pol_sigma70_bacteroid"/>
</dbReference>
<sequence>MYFIDVIRGKNITFVYHKILYNMKEEELIEQMKNGNNIAFAALYDYYCQKVYNFTKLYVTSSDTVAEIVQDVFVKFWEARHLLDNNKKVEGFLFVITRNIIFNKARSRMREDMFKITILRSIENEEPYNQEDQMVAEDLKEYIDRLIAVLPKRQREIFLMSREENMTYREIAARCGIGEKAVERHIHLTLKFLKKNLLLFILFSMLPE</sequence>
<dbReference type="SUPFAM" id="SSF88946">
    <property type="entry name" value="Sigma2 domain of RNA polymerase sigma factors"/>
    <property type="match status" value="1"/>
</dbReference>
<accession>A0A174QSH2</accession>
<keyword evidence="2" id="KW-0805">Transcription regulation</keyword>
<gene>
    <name evidence="7" type="primary">rpoE_11</name>
    <name evidence="7" type="ORF">ERS852494_02944</name>
</gene>
<dbReference type="GO" id="GO:0003677">
    <property type="term" value="F:DNA binding"/>
    <property type="evidence" value="ECO:0007669"/>
    <property type="project" value="InterPro"/>
</dbReference>
<evidence type="ECO:0000256" key="3">
    <source>
        <dbReference type="ARBA" id="ARBA00023082"/>
    </source>
</evidence>
<dbReference type="SUPFAM" id="SSF88659">
    <property type="entry name" value="Sigma3 and sigma4 domains of RNA polymerase sigma factors"/>
    <property type="match status" value="1"/>
</dbReference>